<dbReference type="Proteomes" id="UP000005446">
    <property type="component" value="Unassembled WGS sequence"/>
</dbReference>
<keyword evidence="2" id="KW-1185">Reference proteome</keyword>
<name>H0ECR1_GLAL7</name>
<accession>H0ECR1</accession>
<evidence type="ECO:0000313" key="1">
    <source>
        <dbReference type="EMBL" id="EHL03565.1"/>
    </source>
</evidence>
<protein>
    <submittedName>
        <fullName evidence="1">Uncharacterized protein</fullName>
    </submittedName>
</protein>
<dbReference type="AlphaFoldDB" id="H0ECR1"/>
<reference evidence="1 2" key="1">
    <citation type="journal article" date="2012" name="Eukaryot. Cell">
        <title>Genome sequence of the fungus Glarea lozoyensis: the first genome sequence of a species from the Helotiaceae family.</title>
        <authorList>
            <person name="Youssar L."/>
            <person name="Gruening B.A."/>
            <person name="Erxleben A."/>
            <person name="Guenther S."/>
            <person name="Huettel W."/>
        </authorList>
    </citation>
    <scope>NUCLEOTIDE SEQUENCE [LARGE SCALE GENOMIC DNA]</scope>
    <source>
        <strain evidence="2">ATCC 74030 / MF5533</strain>
    </source>
</reference>
<evidence type="ECO:0000313" key="2">
    <source>
        <dbReference type="Proteomes" id="UP000005446"/>
    </source>
</evidence>
<comment type="caution">
    <text evidence="1">The sequence shown here is derived from an EMBL/GenBank/DDBJ whole genome shotgun (WGS) entry which is preliminary data.</text>
</comment>
<proteinExistence type="predicted"/>
<dbReference type="HOGENOM" id="CLU_3299489_0_0_1"/>
<dbReference type="InParanoid" id="H0ECR1"/>
<gene>
    <name evidence="1" type="ORF">M7I_0206</name>
</gene>
<dbReference type="EMBL" id="AGUE01000006">
    <property type="protein sequence ID" value="EHL03565.1"/>
    <property type="molecule type" value="Genomic_DNA"/>
</dbReference>
<sequence>MTRDIPALETSVSLLLEFSPREIAQENNKVPTEAVTRLFV</sequence>
<organism evidence="1 2">
    <name type="scientific">Glarea lozoyensis (strain ATCC 74030 / MF5533)</name>
    <dbReference type="NCBI Taxonomy" id="1104152"/>
    <lineage>
        <taxon>Eukaryota</taxon>
        <taxon>Fungi</taxon>
        <taxon>Dikarya</taxon>
        <taxon>Ascomycota</taxon>
        <taxon>Pezizomycotina</taxon>
        <taxon>Leotiomycetes</taxon>
        <taxon>Helotiales</taxon>
        <taxon>Helotiaceae</taxon>
        <taxon>Glarea</taxon>
    </lineage>
</organism>